<keyword evidence="11" id="KW-0961">Cell wall biogenesis/degradation</keyword>
<evidence type="ECO:0000256" key="2">
    <source>
        <dbReference type="ARBA" id="ARBA00008834"/>
    </source>
</evidence>
<feature type="signal peptide" evidence="14">
    <location>
        <begin position="1"/>
        <end position="22"/>
    </location>
</feature>
<organism evidence="15">
    <name type="scientific">Gastrophysa viridula</name>
    <name type="common">Green dock beetle</name>
    <name type="synonym">Chrysomela viridula</name>
    <dbReference type="NCBI Taxonomy" id="154015"/>
    <lineage>
        <taxon>Eukaryota</taxon>
        <taxon>Metazoa</taxon>
        <taxon>Ecdysozoa</taxon>
        <taxon>Arthropoda</taxon>
        <taxon>Hexapoda</taxon>
        <taxon>Insecta</taxon>
        <taxon>Pterygota</taxon>
        <taxon>Neoptera</taxon>
        <taxon>Endopterygota</taxon>
        <taxon>Coleoptera</taxon>
        <taxon>Polyphaga</taxon>
        <taxon>Cucujiformia</taxon>
        <taxon>Chrysomeloidea</taxon>
        <taxon>Chrysomelidae</taxon>
        <taxon>Chrysomelinae</taxon>
        <taxon>Chrysomelini</taxon>
        <taxon>Gastrophysa</taxon>
    </lineage>
</organism>
<dbReference type="GO" id="GO:0005576">
    <property type="term" value="C:extracellular region"/>
    <property type="evidence" value="ECO:0007669"/>
    <property type="project" value="UniProtKB-SubCell"/>
</dbReference>
<protein>
    <recommendedName>
        <fullName evidence="3">endo-polygalacturonase</fullName>
        <ecNumber evidence="3">3.2.1.15</ecNumber>
    </recommendedName>
</protein>
<keyword evidence="5 14" id="KW-0732">Signal</keyword>
<evidence type="ECO:0000256" key="6">
    <source>
        <dbReference type="ARBA" id="ARBA00022737"/>
    </source>
</evidence>
<reference evidence="15" key="2">
    <citation type="submission" date="2013-09" db="EMBL/GenBank/DDBJ databases">
        <authorList>
            <person name="Pauchet Y."/>
        </authorList>
    </citation>
    <scope>NUCLEOTIDE SEQUENCE</scope>
    <source>
        <tissue evidence="15">Midgut</tissue>
    </source>
</reference>
<feature type="chain" id="PRO_5003218326" description="endo-polygalacturonase" evidence="14">
    <location>
        <begin position="23"/>
        <end position="359"/>
    </location>
</feature>
<evidence type="ECO:0000256" key="10">
    <source>
        <dbReference type="ARBA" id="ARBA00023295"/>
    </source>
</evidence>
<dbReference type="SUPFAM" id="SSF51126">
    <property type="entry name" value="Pectin lyase-like"/>
    <property type="match status" value="1"/>
</dbReference>
<proteinExistence type="evidence at transcript level"/>
<evidence type="ECO:0000313" key="15">
    <source>
        <dbReference type="EMBL" id="ADU33340.1"/>
    </source>
</evidence>
<reference evidence="15" key="1">
    <citation type="journal article" date="2010" name="PLoS ONE">
        <title>Diversity of beetle genes encoding novel plant cell wall degrading enzymes.</title>
        <authorList>
            <person name="Pauchet Y."/>
            <person name="Wilkinson P."/>
            <person name="Chauhan R."/>
            <person name="Ffrench-Constant R.H."/>
        </authorList>
    </citation>
    <scope>NUCLEOTIDE SEQUENCE</scope>
    <source>
        <tissue evidence="15">Midgut</tissue>
    </source>
</reference>
<dbReference type="InterPro" id="IPR050434">
    <property type="entry name" value="Glycosyl_hydrlase_28"/>
</dbReference>
<keyword evidence="7 13" id="KW-0378">Hydrolase</keyword>
<evidence type="ECO:0000256" key="8">
    <source>
        <dbReference type="ARBA" id="ARBA00023157"/>
    </source>
</evidence>
<keyword evidence="10 13" id="KW-0326">Glycosidase</keyword>
<evidence type="ECO:0000256" key="12">
    <source>
        <dbReference type="ARBA" id="ARBA00034074"/>
    </source>
</evidence>
<dbReference type="SMART" id="SM00710">
    <property type="entry name" value="PbH1"/>
    <property type="match status" value="4"/>
</dbReference>
<comment type="similarity">
    <text evidence="2 13">Belongs to the glycosyl hydrolase 28 family.</text>
</comment>
<dbReference type="AlphaFoldDB" id="E7CIX8"/>
<dbReference type="Pfam" id="PF00295">
    <property type="entry name" value="Glyco_hydro_28"/>
    <property type="match status" value="1"/>
</dbReference>
<dbReference type="InterPro" id="IPR000743">
    <property type="entry name" value="Glyco_hydro_28"/>
</dbReference>
<name>E7CIX8_GASVI</name>
<dbReference type="InterPro" id="IPR012334">
    <property type="entry name" value="Pectin_lyas_fold"/>
</dbReference>
<comment type="catalytic activity">
    <reaction evidence="12">
        <text>(1,4-alpha-D-galacturonosyl)n+m + H2O = (1,4-alpha-D-galacturonosyl)n + (1,4-alpha-D-galacturonosyl)m.</text>
        <dbReference type="EC" id="3.2.1.15"/>
    </reaction>
</comment>
<evidence type="ECO:0000256" key="13">
    <source>
        <dbReference type="RuleBase" id="RU361169"/>
    </source>
</evidence>
<gene>
    <name evidence="15" type="primary">GH28Pect-3</name>
</gene>
<dbReference type="InterPro" id="IPR011050">
    <property type="entry name" value="Pectin_lyase_fold/virulence"/>
</dbReference>
<keyword evidence="9" id="KW-0325">Glycoprotein</keyword>
<dbReference type="GO" id="GO:0045490">
    <property type="term" value="P:pectin catabolic process"/>
    <property type="evidence" value="ECO:0007669"/>
    <property type="project" value="TreeGrafter"/>
</dbReference>
<dbReference type="EC" id="3.2.1.15" evidence="3"/>
<evidence type="ECO:0000256" key="3">
    <source>
        <dbReference type="ARBA" id="ARBA00012736"/>
    </source>
</evidence>
<dbReference type="GO" id="GO:0071555">
    <property type="term" value="P:cell wall organization"/>
    <property type="evidence" value="ECO:0007669"/>
    <property type="project" value="UniProtKB-KW"/>
</dbReference>
<keyword evidence="6" id="KW-0677">Repeat</keyword>
<keyword evidence="8" id="KW-1015">Disulfide bond</keyword>
<sequence>MYSLLLILLVSIPSLLPRPVAAADCTITEFSQVSSVVASCTDIVISELVVPGGEILELDLLPGTKVTFEGTTKFEYYYWAGPLIRVRGENVHFKAAPGSVLDGQGALWWDGKGGAVPGKPYMIEIDVTGGLFEDIFLLNCPHHCVIISSTDLILDRWTIDVSQGNVGELGHNTDGFDVIYGHNVTIRNSTVSNQDDCVAINRGKGLTITQMDCTGSHGLSISVGFSKHSFLHNSVVDVVVEDSVLRDGANGIHVKTHTDGYAGEIRNVVYRNIHMTGIERYGIQIQQDYPSGNGRPVGNIPITNLTFSNITGTMTGRKSTPVAITCAEHACANWNWSGVFITGAAKPSNCTYVPEGFDC</sequence>
<evidence type="ECO:0000256" key="11">
    <source>
        <dbReference type="ARBA" id="ARBA00023316"/>
    </source>
</evidence>
<dbReference type="GO" id="GO:0004650">
    <property type="term" value="F:polygalacturonase activity"/>
    <property type="evidence" value="ECO:0007669"/>
    <property type="project" value="UniProtKB-EC"/>
</dbReference>
<keyword evidence="4" id="KW-0964">Secreted</keyword>
<dbReference type="InterPro" id="IPR006626">
    <property type="entry name" value="PbH1"/>
</dbReference>
<evidence type="ECO:0000256" key="14">
    <source>
        <dbReference type="SAM" id="SignalP"/>
    </source>
</evidence>
<evidence type="ECO:0000256" key="9">
    <source>
        <dbReference type="ARBA" id="ARBA00023180"/>
    </source>
</evidence>
<evidence type="ECO:0000256" key="1">
    <source>
        <dbReference type="ARBA" id="ARBA00004613"/>
    </source>
</evidence>
<evidence type="ECO:0000256" key="7">
    <source>
        <dbReference type="ARBA" id="ARBA00022801"/>
    </source>
</evidence>
<dbReference type="PANTHER" id="PTHR31884">
    <property type="entry name" value="POLYGALACTURONASE"/>
    <property type="match status" value="1"/>
</dbReference>
<evidence type="ECO:0000256" key="4">
    <source>
        <dbReference type="ARBA" id="ARBA00022525"/>
    </source>
</evidence>
<dbReference type="Gene3D" id="2.160.20.10">
    <property type="entry name" value="Single-stranded right-handed beta-helix, Pectin lyase-like"/>
    <property type="match status" value="1"/>
</dbReference>
<dbReference type="PANTHER" id="PTHR31884:SF9">
    <property type="entry name" value="ENDOPOLYGALACTURONASE D-RELATED"/>
    <property type="match status" value="1"/>
</dbReference>
<dbReference type="EMBL" id="HM175835">
    <property type="protein sequence ID" value="ADU33340.1"/>
    <property type="molecule type" value="mRNA"/>
</dbReference>
<comment type="subcellular location">
    <subcellularLocation>
        <location evidence="1">Secreted</location>
    </subcellularLocation>
</comment>
<evidence type="ECO:0000256" key="5">
    <source>
        <dbReference type="ARBA" id="ARBA00022729"/>
    </source>
</evidence>
<accession>E7CIX8</accession>